<feature type="region of interest" description="Disordered" evidence="1">
    <location>
        <begin position="1"/>
        <end position="35"/>
    </location>
</feature>
<protein>
    <submittedName>
        <fullName evidence="2">Uncharacterized protein</fullName>
    </submittedName>
</protein>
<evidence type="ECO:0000313" key="2">
    <source>
        <dbReference type="EMBL" id="CAB4314279.1"/>
    </source>
</evidence>
<reference evidence="3" key="1">
    <citation type="journal article" date="2020" name="Genome Biol.">
        <title>Gamete binning: chromosome-level and haplotype-resolved genome assembly enabled by high-throughput single-cell sequencing of gamete genomes.</title>
        <authorList>
            <person name="Campoy J.A."/>
            <person name="Sun H."/>
            <person name="Goel M."/>
            <person name="Jiao W.-B."/>
            <person name="Folz-Donahue K."/>
            <person name="Wang N."/>
            <person name="Rubio M."/>
            <person name="Liu C."/>
            <person name="Kukat C."/>
            <person name="Ruiz D."/>
            <person name="Huettel B."/>
            <person name="Schneeberger K."/>
        </authorList>
    </citation>
    <scope>NUCLEOTIDE SEQUENCE [LARGE SCALE GENOMIC DNA]</scope>
    <source>
        <strain evidence="3">cv. Rojo Pasion</strain>
    </source>
</reference>
<accession>A0A6J5XKK7</accession>
<sequence>MRMSGPWKREDGKNRQIGRASQTENVGHGGMKRGSHIGEICCHRAFGQCRDQNGQEEGVEMTTSKTLNLQKHPSGAAKGEGTHKLGVRTNREG</sequence>
<feature type="region of interest" description="Disordered" evidence="1">
    <location>
        <begin position="55"/>
        <end position="93"/>
    </location>
</feature>
<dbReference type="AlphaFoldDB" id="A0A6J5XKK7"/>
<dbReference type="Proteomes" id="UP000507245">
    <property type="component" value="Unassembled WGS sequence"/>
</dbReference>
<organism evidence="2 3">
    <name type="scientific">Prunus armeniaca</name>
    <name type="common">Apricot</name>
    <name type="synonym">Armeniaca vulgaris</name>
    <dbReference type="NCBI Taxonomy" id="36596"/>
    <lineage>
        <taxon>Eukaryota</taxon>
        <taxon>Viridiplantae</taxon>
        <taxon>Streptophyta</taxon>
        <taxon>Embryophyta</taxon>
        <taxon>Tracheophyta</taxon>
        <taxon>Spermatophyta</taxon>
        <taxon>Magnoliopsida</taxon>
        <taxon>eudicotyledons</taxon>
        <taxon>Gunneridae</taxon>
        <taxon>Pentapetalae</taxon>
        <taxon>rosids</taxon>
        <taxon>fabids</taxon>
        <taxon>Rosales</taxon>
        <taxon>Rosaceae</taxon>
        <taxon>Amygdaloideae</taxon>
        <taxon>Amygdaleae</taxon>
        <taxon>Prunus</taxon>
    </lineage>
</organism>
<keyword evidence="3" id="KW-1185">Reference proteome</keyword>
<gene>
    <name evidence="2" type="ORF">ORAREDHAP_LOCUS38591</name>
</gene>
<name>A0A6J5XKK7_PRUAR</name>
<feature type="compositionally biased region" description="Polar residues" evidence="1">
    <location>
        <begin position="61"/>
        <end position="71"/>
    </location>
</feature>
<evidence type="ECO:0000313" key="3">
    <source>
        <dbReference type="Proteomes" id="UP000507245"/>
    </source>
</evidence>
<evidence type="ECO:0000256" key="1">
    <source>
        <dbReference type="SAM" id="MobiDB-lite"/>
    </source>
</evidence>
<dbReference type="EMBL" id="CAEKKB010000006">
    <property type="protein sequence ID" value="CAB4314279.1"/>
    <property type="molecule type" value="Genomic_DNA"/>
</dbReference>
<proteinExistence type="predicted"/>